<dbReference type="EMBL" id="CM047736">
    <property type="protein sequence ID" value="KAJ0051538.1"/>
    <property type="molecule type" value="Genomic_DNA"/>
</dbReference>
<protein>
    <submittedName>
        <fullName evidence="1">Uncharacterized protein</fullName>
    </submittedName>
</protein>
<proteinExistence type="predicted"/>
<comment type="caution">
    <text evidence="1">The sequence shown here is derived from an EMBL/GenBank/DDBJ whole genome shotgun (WGS) entry which is preliminary data.</text>
</comment>
<organism evidence="1 2">
    <name type="scientific">Pistacia integerrima</name>
    <dbReference type="NCBI Taxonomy" id="434235"/>
    <lineage>
        <taxon>Eukaryota</taxon>
        <taxon>Viridiplantae</taxon>
        <taxon>Streptophyta</taxon>
        <taxon>Embryophyta</taxon>
        <taxon>Tracheophyta</taxon>
        <taxon>Spermatophyta</taxon>
        <taxon>Magnoliopsida</taxon>
        <taxon>eudicotyledons</taxon>
        <taxon>Gunneridae</taxon>
        <taxon>Pentapetalae</taxon>
        <taxon>rosids</taxon>
        <taxon>malvids</taxon>
        <taxon>Sapindales</taxon>
        <taxon>Anacardiaceae</taxon>
        <taxon>Pistacia</taxon>
    </lineage>
</organism>
<sequence length="802" mass="90172">MTTGIVQEQNLEKQIEKQMGCMAGFLQIFDRHQLLTGKRIYSTKRLPPTPAIDSTVESGSTVESSPAVSRELEKPQNQHHHQGRSMPSPDRFKQSPVSELRSPAPEPTTPVEMQSKLTLPLPVFEFKEGTRSSWKFCKEAPRLSLDSRAVVDAKGSLKPREIRSNAAILSSNRCENNEEGGADDSEKQRRSTSVIARLMGLEPLPNSDPEPAKKAELRRSASESRVSKDFHQYRFIDGVNFQLKQSQSQAVSSQSNNSSNGVRQNSNVGREERAMNGRQVDPKQFTVRNVRGEPAKAPQRGGGIGQRKSFFDSADFFPEPKQTVSIYGEIEKRLKMRGIDEPSKDLETLKQILEALQLKGLLHPKKPSTAQTNLRNFVYDESPIVVMKPGANQQGRVGKDLSPSSFRSRTTGPRRNLNFSGEMSPAVSPRRDRLEFERNVRNQSQSQSRGRNSISPTRSETGVKSPSRRRPLSVETQRKSNNESMEQGRGSPKINMRRTVSDQTPNRSPRMAKPTAEIRQKDHKVVTPAEDDISTISECSISTSSQTDTERSKAEEYKEGRSLLERCDKLLNSIAEITASELQPSPVSVLDSSFYKEESSPSPVMKRSIDFKELQIESEDDLWNPAISSVESKSEDDCDFIYISDILCASNYLPEDSVFLLLEKQQHLKGKDTSKVSTLQRKLIFDTINEIIYRKRQLPPRKVISYTNSNSGHSLLQQIWSEFQKIRERDSSEDLFNVICGVLRKDLAGDSINGDCPIEMSEAVLDIERLIFKDLIGETIRDLAAFSGNCNPPPVPRKKLIF</sequence>
<name>A0ACC0ZHC5_9ROSI</name>
<gene>
    <name evidence="1" type="ORF">Pint_03228</name>
</gene>
<keyword evidence="2" id="KW-1185">Reference proteome</keyword>
<evidence type="ECO:0000313" key="1">
    <source>
        <dbReference type="EMBL" id="KAJ0051538.1"/>
    </source>
</evidence>
<evidence type="ECO:0000313" key="2">
    <source>
        <dbReference type="Proteomes" id="UP001163603"/>
    </source>
</evidence>
<accession>A0ACC0ZHC5</accession>
<dbReference type="Proteomes" id="UP001163603">
    <property type="component" value="Chromosome 1"/>
</dbReference>
<reference evidence="2" key="1">
    <citation type="journal article" date="2023" name="G3 (Bethesda)">
        <title>Genome assembly and association tests identify interacting loci associated with vigor, precocity, and sex in interspecific pistachio rootstocks.</title>
        <authorList>
            <person name="Palmer W."/>
            <person name="Jacygrad E."/>
            <person name="Sagayaradj S."/>
            <person name="Cavanaugh K."/>
            <person name="Han R."/>
            <person name="Bertier L."/>
            <person name="Beede B."/>
            <person name="Kafkas S."/>
            <person name="Golino D."/>
            <person name="Preece J."/>
            <person name="Michelmore R."/>
        </authorList>
    </citation>
    <scope>NUCLEOTIDE SEQUENCE [LARGE SCALE GENOMIC DNA]</scope>
</reference>